<dbReference type="CDD" id="cd07010">
    <property type="entry name" value="cupin_PMI_type_I_N_bac"/>
    <property type="match status" value="1"/>
</dbReference>
<dbReference type="GO" id="GO:0016853">
    <property type="term" value="F:isomerase activity"/>
    <property type="evidence" value="ECO:0007669"/>
    <property type="project" value="UniProtKB-KW"/>
</dbReference>
<dbReference type="EMBL" id="BAAAXQ010000043">
    <property type="protein sequence ID" value="GAA3018579.1"/>
    <property type="molecule type" value="Genomic_DNA"/>
</dbReference>
<dbReference type="InterPro" id="IPR014710">
    <property type="entry name" value="RmlC-like_jellyroll"/>
</dbReference>
<proteinExistence type="predicted"/>
<keyword evidence="3" id="KW-0413">Isomerase</keyword>
<keyword evidence="2" id="KW-0862">Zinc</keyword>
<dbReference type="PANTHER" id="PTHR42742">
    <property type="entry name" value="TRANSCRIPTIONAL REPRESSOR MPRA"/>
    <property type="match status" value="1"/>
</dbReference>
<dbReference type="PANTHER" id="PTHR42742:SF3">
    <property type="entry name" value="FRUCTOKINASE"/>
    <property type="match status" value="1"/>
</dbReference>
<reference evidence="3 4" key="1">
    <citation type="journal article" date="2019" name="Int. J. Syst. Evol. Microbiol.">
        <title>The Global Catalogue of Microorganisms (GCM) 10K type strain sequencing project: providing services to taxonomists for standard genome sequencing and annotation.</title>
        <authorList>
            <consortium name="The Broad Institute Genomics Platform"/>
            <consortium name="The Broad Institute Genome Sequencing Center for Infectious Disease"/>
            <person name="Wu L."/>
            <person name="Ma J."/>
        </authorList>
    </citation>
    <scope>NUCLEOTIDE SEQUENCE [LARGE SCALE GENOMIC DNA]</scope>
    <source>
        <strain evidence="3 4">JCM 8736</strain>
    </source>
</reference>
<name>A0ABN3YD48_9ENTE</name>
<evidence type="ECO:0000313" key="4">
    <source>
        <dbReference type="Proteomes" id="UP001501577"/>
    </source>
</evidence>
<comment type="caution">
    <text evidence="3">The sequence shown here is derived from an EMBL/GenBank/DDBJ whole genome shotgun (WGS) entry which is preliminary data.</text>
</comment>
<sequence>MSKYNLKPEIIIKNVADGFTGFSAIAEKLNKSIAAIKGEKVVLAIESYPGVNYSELRNKLFPLLPASKIIFADDYALSIEEVQAKIKDVITEDRVFGVLSHYTIDQFFHKENIKLAENEIKQTAGLVIVYGTGTTLLVEPDILVYADLTRWKIQRRFKEGMKNWKTDNKDEDKLRKFKRGYFFEWRMADRQKKKVFEQIDYLLDTNVEKSPKMIDGDSYREGLQQVAHQPFRLVPYFDASVWGGQWMKENFDLDPNADNFGWAFDGIPEENSIILNYNNSTKIEVPATNVVFRHPNELLGPKVHARFGTEFPIRFDYLDTMGGGNLSLQVHPLVEYAQDKFGIHYTQDESYYILASTDHSTVYLGVKNGVKKEELVNDLKKAEAGNYRFPDEKYINIFPVKKHDHISIPAGTIHCGGPDTVVLEISATPYIFTFKLWDWQRTGLDGLPRPVHVNHGQHNILVKRDTDFAHKNLISRVEDEFENLTNQEDVKTERTGLNELEFIATDRHWFKESIIVETHESVNMLNLVEGTTVVIESLDYSFDPFPVSYGETFIIPESIKKYRMINIGDHDKEAAVIQAFVRNL</sequence>
<protein>
    <submittedName>
        <fullName evidence="3">Class I mannose-6-phosphate isomerase</fullName>
    </submittedName>
</protein>
<dbReference type="InterPro" id="IPR051804">
    <property type="entry name" value="Carb_Metab_Reg_Kinase/Isom"/>
</dbReference>
<evidence type="ECO:0000313" key="3">
    <source>
        <dbReference type="EMBL" id="GAA3018579.1"/>
    </source>
</evidence>
<dbReference type="SUPFAM" id="SSF51182">
    <property type="entry name" value="RmlC-like cupins"/>
    <property type="match status" value="1"/>
</dbReference>
<gene>
    <name evidence="3" type="ORF">GCM10019998_13830</name>
</gene>
<evidence type="ECO:0000256" key="1">
    <source>
        <dbReference type="ARBA" id="ARBA00022723"/>
    </source>
</evidence>
<keyword evidence="1" id="KW-0479">Metal-binding</keyword>
<evidence type="ECO:0000256" key="2">
    <source>
        <dbReference type="ARBA" id="ARBA00022833"/>
    </source>
</evidence>
<dbReference type="Proteomes" id="UP001501577">
    <property type="component" value="Unassembled WGS sequence"/>
</dbReference>
<organism evidence="3 4">
    <name type="scientific">Tetragenococcus solitarius</name>
    <dbReference type="NCBI Taxonomy" id="71453"/>
    <lineage>
        <taxon>Bacteria</taxon>
        <taxon>Bacillati</taxon>
        <taxon>Bacillota</taxon>
        <taxon>Bacilli</taxon>
        <taxon>Lactobacillales</taxon>
        <taxon>Enterococcaceae</taxon>
        <taxon>Tetragenococcus</taxon>
    </lineage>
</organism>
<dbReference type="InterPro" id="IPR011051">
    <property type="entry name" value="RmlC_Cupin_sf"/>
</dbReference>
<accession>A0ABN3YD48</accession>
<dbReference type="InterPro" id="IPR016847">
    <property type="entry name" value="Man6P_Isoase_Firm_lng_prd"/>
</dbReference>
<dbReference type="PIRSF" id="PIRSF026713">
    <property type="entry name" value="PMI_Firm_long_prd"/>
    <property type="match status" value="1"/>
</dbReference>
<keyword evidence="4" id="KW-1185">Reference proteome</keyword>
<dbReference type="Gene3D" id="2.60.120.10">
    <property type="entry name" value="Jelly Rolls"/>
    <property type="match status" value="1"/>
</dbReference>
<dbReference type="RefSeq" id="WP_068710484.1">
    <property type="nucleotide sequence ID" value="NZ_BAAAXQ010000043.1"/>
</dbReference>